<dbReference type="Gene3D" id="2.130.10.10">
    <property type="entry name" value="YVTN repeat-like/Quinoprotein amine dehydrogenase"/>
    <property type="match status" value="1"/>
</dbReference>
<accession>A0A2C5ZJX2</accession>
<name>A0A2C5ZJX2_9HYPO</name>
<gene>
    <name evidence="4" type="ORF">CDD82_6465</name>
</gene>
<protein>
    <submittedName>
        <fullName evidence="4">Uncharacterized protein</fullName>
    </submittedName>
</protein>
<sequence length="417" mass="42706">MSQDTPDDNQDDMPELLAAADAAEQVSDADADAAMDSDSDADAQLELQNDSVAYFDEPRDSLYAIAQHPTQPGLVAVGGSAGPQDDAPGAGWVVDTTGGSGALQASWEIHGHLDSVTALAWTMPRGEALVSGGMDGRARLWRGAECVAEAHEVDEVTWLAACAAEQHPNLVALGASDGSVWIYKAEASSLDIVASYFIHTAPCTAGAWSADGALLVSVAQDSSLVVWDLGRAAAALVLDASDARFATDGLYAVALDPRGAFIATAGAAGAIRILSLPAGSLLAALHPCAESIESLSISALPSTTLLAAASVDGSITVFDASRNFSIRASFPLAHAPHAVVAIRFIPNDWLLTSCGMDGVLRRWDLRAATAPGAGLVKEWKGHRGGGDGGGVLAFVQGPKGDVIVTAGDDGLALVFKA</sequence>
<dbReference type="InterPro" id="IPR015943">
    <property type="entry name" value="WD40/YVTN_repeat-like_dom_sf"/>
</dbReference>
<evidence type="ECO:0000256" key="1">
    <source>
        <dbReference type="ARBA" id="ARBA00022574"/>
    </source>
</evidence>
<feature type="repeat" description="WD" evidence="3">
    <location>
        <begin position="196"/>
        <end position="229"/>
    </location>
</feature>
<evidence type="ECO:0000256" key="2">
    <source>
        <dbReference type="ARBA" id="ARBA00022737"/>
    </source>
</evidence>
<dbReference type="InterPro" id="IPR019775">
    <property type="entry name" value="WD40_repeat_CS"/>
</dbReference>
<feature type="repeat" description="WD" evidence="3">
    <location>
        <begin position="332"/>
        <end position="373"/>
    </location>
</feature>
<dbReference type="InterPro" id="IPR036322">
    <property type="entry name" value="WD40_repeat_dom_sf"/>
</dbReference>
<dbReference type="PROSITE" id="PS50082">
    <property type="entry name" value="WD_REPEATS_2"/>
    <property type="match status" value="3"/>
</dbReference>
<keyword evidence="1 3" id="KW-0853">WD repeat</keyword>
<keyword evidence="2" id="KW-0677">Repeat</keyword>
<dbReference type="Pfam" id="PF00400">
    <property type="entry name" value="WD40"/>
    <property type="match status" value="2"/>
</dbReference>
<evidence type="ECO:0000313" key="4">
    <source>
        <dbReference type="EMBL" id="PHH82285.1"/>
    </source>
</evidence>
<dbReference type="PROSITE" id="PS50294">
    <property type="entry name" value="WD_REPEATS_REGION"/>
    <property type="match status" value="2"/>
</dbReference>
<dbReference type="OrthoDB" id="10261640at2759"/>
<dbReference type="SMART" id="SM00320">
    <property type="entry name" value="WD40"/>
    <property type="match status" value="7"/>
</dbReference>
<dbReference type="AlphaFoldDB" id="A0A2C5ZJX2"/>
<evidence type="ECO:0000313" key="5">
    <source>
        <dbReference type="Proteomes" id="UP000224854"/>
    </source>
</evidence>
<organism evidence="4 5">
    <name type="scientific">Ophiocordyceps australis</name>
    <dbReference type="NCBI Taxonomy" id="1399860"/>
    <lineage>
        <taxon>Eukaryota</taxon>
        <taxon>Fungi</taxon>
        <taxon>Dikarya</taxon>
        <taxon>Ascomycota</taxon>
        <taxon>Pezizomycotina</taxon>
        <taxon>Sordariomycetes</taxon>
        <taxon>Hypocreomycetidae</taxon>
        <taxon>Hypocreales</taxon>
        <taxon>Ophiocordycipitaceae</taxon>
        <taxon>Ophiocordyceps</taxon>
    </lineage>
</organism>
<evidence type="ECO:0000256" key="3">
    <source>
        <dbReference type="PROSITE-ProRule" id="PRU00221"/>
    </source>
</evidence>
<dbReference type="SUPFAM" id="SSF50978">
    <property type="entry name" value="WD40 repeat-like"/>
    <property type="match status" value="1"/>
</dbReference>
<feature type="repeat" description="WD" evidence="3">
    <location>
        <begin position="109"/>
        <end position="141"/>
    </location>
</feature>
<dbReference type="Proteomes" id="UP000224854">
    <property type="component" value="Unassembled WGS sequence"/>
</dbReference>
<dbReference type="PANTHER" id="PTHR19857:SF8">
    <property type="entry name" value="ANGIO-ASSOCIATED MIGRATORY CELL PROTEIN"/>
    <property type="match status" value="1"/>
</dbReference>
<dbReference type="PANTHER" id="PTHR19857">
    <property type="entry name" value="MITOCHONDRIAL DIVISION PROTEIN 1-RELATED"/>
    <property type="match status" value="1"/>
</dbReference>
<dbReference type="EMBL" id="NJEU01000067">
    <property type="protein sequence ID" value="PHH82285.1"/>
    <property type="molecule type" value="Genomic_DNA"/>
</dbReference>
<dbReference type="InterPro" id="IPR001680">
    <property type="entry name" value="WD40_rpt"/>
</dbReference>
<keyword evidence="5" id="KW-1185">Reference proteome</keyword>
<reference evidence="4 5" key="1">
    <citation type="submission" date="2017-06" db="EMBL/GenBank/DDBJ databases">
        <title>Ant-infecting Ophiocordyceps genomes reveal a high diversity of potential behavioral manipulation genes and a possible major role for enterotoxins.</title>
        <authorList>
            <person name="De Bekker C."/>
            <person name="Evans H.C."/>
            <person name="Brachmann A."/>
            <person name="Hughes D.P."/>
        </authorList>
    </citation>
    <scope>NUCLEOTIDE SEQUENCE [LARGE SCALE GENOMIC DNA]</scope>
    <source>
        <strain evidence="4 5">1348a</strain>
    </source>
</reference>
<comment type="caution">
    <text evidence="4">The sequence shown here is derived from an EMBL/GenBank/DDBJ whole genome shotgun (WGS) entry which is preliminary data.</text>
</comment>
<dbReference type="PROSITE" id="PS00678">
    <property type="entry name" value="WD_REPEATS_1"/>
    <property type="match status" value="1"/>
</dbReference>
<proteinExistence type="predicted"/>
<dbReference type="InterPro" id="IPR051179">
    <property type="entry name" value="WD_repeat_multifunction"/>
</dbReference>